<evidence type="ECO:0000313" key="1">
    <source>
        <dbReference type="EMBL" id="MEZ8210877.1"/>
    </source>
</evidence>
<gene>
    <name evidence="1" type="ORF">ACED39_19095</name>
</gene>
<comment type="caution">
    <text evidence="1">The sequence shown here is derived from an EMBL/GenBank/DDBJ whole genome shotgun (WGS) entry which is preliminary data.</text>
</comment>
<organism evidence="1 2">
    <name type="scientific">Vibrio bivalvicida</name>
    <dbReference type="NCBI Taxonomy" id="1276888"/>
    <lineage>
        <taxon>Bacteria</taxon>
        <taxon>Pseudomonadati</taxon>
        <taxon>Pseudomonadota</taxon>
        <taxon>Gammaproteobacteria</taxon>
        <taxon>Vibrionales</taxon>
        <taxon>Vibrionaceae</taxon>
        <taxon>Vibrio</taxon>
        <taxon>Vibrio oreintalis group</taxon>
    </lineage>
</organism>
<name>A0ABV4MMT2_9VIBR</name>
<proteinExistence type="predicted"/>
<dbReference type="Proteomes" id="UP001569151">
    <property type="component" value="Unassembled WGS sequence"/>
</dbReference>
<evidence type="ECO:0000313" key="2">
    <source>
        <dbReference type="Proteomes" id="UP001569151"/>
    </source>
</evidence>
<dbReference type="RefSeq" id="WP_371726514.1">
    <property type="nucleotide sequence ID" value="NZ_JBGOOS010000037.1"/>
</dbReference>
<accession>A0ABV4MMT2</accession>
<dbReference type="EMBL" id="JBGOOS010000037">
    <property type="protein sequence ID" value="MEZ8210877.1"/>
    <property type="molecule type" value="Genomic_DNA"/>
</dbReference>
<protein>
    <submittedName>
        <fullName evidence="1">Uncharacterized protein</fullName>
    </submittedName>
</protein>
<keyword evidence="2" id="KW-1185">Reference proteome</keyword>
<sequence>MSYYIVEKDRIILSGDTNALMVEKDCCDIEYFEIEPEDIFELLKIRKTIYSLDWNYNLFTDGKACAGDHLIESDDRPVILNLTEGTLYDPFFVFTAINGKQYYVQDIYLGDFQIYRVLNFTKEELHTIWLSVEKGQIFDDLINDALFRYTYDVEEEIALSRITDVPPDEAIHIDDEFFELLESGEYQEFLEEVLEIDLIQEITNPKAA</sequence>
<reference evidence="1 2" key="1">
    <citation type="submission" date="2024-06" db="EMBL/GenBank/DDBJ databases">
        <authorList>
            <person name="Steensen K."/>
            <person name="Seneca J."/>
            <person name="Bartlau N."/>
            <person name="Yu A.X."/>
            <person name="Polz M.F."/>
        </authorList>
    </citation>
    <scope>NUCLEOTIDE SEQUENCE [LARGE SCALE GENOMIC DNA]</scope>
    <source>
        <strain evidence="1 2">1F146</strain>
    </source>
</reference>